<evidence type="ECO:0000313" key="2">
    <source>
        <dbReference type="EMBL" id="KAK1593931.1"/>
    </source>
</evidence>
<dbReference type="RefSeq" id="XP_060415178.1">
    <property type="nucleotide sequence ID" value="XM_060557559.1"/>
</dbReference>
<evidence type="ECO:0000256" key="1">
    <source>
        <dbReference type="SAM" id="MobiDB-lite"/>
    </source>
</evidence>
<reference evidence="2" key="1">
    <citation type="submission" date="2021-06" db="EMBL/GenBank/DDBJ databases">
        <title>Comparative genomics, transcriptomics and evolutionary studies reveal genomic signatures of adaptation to plant cell wall in hemibiotrophic fungi.</title>
        <authorList>
            <consortium name="DOE Joint Genome Institute"/>
            <person name="Baroncelli R."/>
            <person name="Diaz J.F."/>
            <person name="Benocci T."/>
            <person name="Peng M."/>
            <person name="Battaglia E."/>
            <person name="Haridas S."/>
            <person name="Andreopoulos W."/>
            <person name="Labutti K."/>
            <person name="Pangilinan J."/>
            <person name="Floch G.L."/>
            <person name="Makela M.R."/>
            <person name="Henrissat B."/>
            <person name="Grigoriev I.V."/>
            <person name="Crouch J.A."/>
            <person name="De Vries R.P."/>
            <person name="Sukno S.A."/>
            <person name="Thon M.R."/>
        </authorList>
    </citation>
    <scope>NUCLEOTIDE SEQUENCE</scope>
    <source>
        <strain evidence="2">CBS 125086</strain>
    </source>
</reference>
<dbReference type="AlphaFoldDB" id="A0AAD8V6U3"/>
<sequence>MAEDDEVEGRGRKGPRGRNLFLTNHHRPRPPARPSLICQPGRQWIPRPAPSLFP</sequence>
<keyword evidence="3" id="KW-1185">Reference proteome</keyword>
<dbReference type="EMBL" id="JAHLJV010000022">
    <property type="protein sequence ID" value="KAK1593931.1"/>
    <property type="molecule type" value="Genomic_DNA"/>
</dbReference>
<feature type="region of interest" description="Disordered" evidence="1">
    <location>
        <begin position="1"/>
        <end position="54"/>
    </location>
</feature>
<accession>A0AAD8V6U3</accession>
<comment type="caution">
    <text evidence="2">The sequence shown here is derived from an EMBL/GenBank/DDBJ whole genome shotgun (WGS) entry which is preliminary data.</text>
</comment>
<gene>
    <name evidence="2" type="ORF">LY79DRAFT_550329</name>
</gene>
<dbReference type="GeneID" id="85441799"/>
<proteinExistence type="predicted"/>
<name>A0AAD8V6U3_9PEZI</name>
<evidence type="ECO:0000313" key="3">
    <source>
        <dbReference type="Proteomes" id="UP001230504"/>
    </source>
</evidence>
<dbReference type="Proteomes" id="UP001230504">
    <property type="component" value="Unassembled WGS sequence"/>
</dbReference>
<protein>
    <submittedName>
        <fullName evidence="2">Uncharacterized protein</fullName>
    </submittedName>
</protein>
<organism evidence="2 3">
    <name type="scientific">Colletotrichum navitas</name>
    <dbReference type="NCBI Taxonomy" id="681940"/>
    <lineage>
        <taxon>Eukaryota</taxon>
        <taxon>Fungi</taxon>
        <taxon>Dikarya</taxon>
        <taxon>Ascomycota</taxon>
        <taxon>Pezizomycotina</taxon>
        <taxon>Sordariomycetes</taxon>
        <taxon>Hypocreomycetidae</taxon>
        <taxon>Glomerellales</taxon>
        <taxon>Glomerellaceae</taxon>
        <taxon>Colletotrichum</taxon>
        <taxon>Colletotrichum graminicola species complex</taxon>
    </lineage>
</organism>